<proteinExistence type="predicted"/>
<dbReference type="AlphaFoldDB" id="A0A376ZU95"/>
<dbReference type="Proteomes" id="UP000255543">
    <property type="component" value="Unassembled WGS sequence"/>
</dbReference>
<accession>A0A376ZU95</accession>
<evidence type="ECO:0000313" key="1">
    <source>
        <dbReference type="EMBL" id="STK81493.1"/>
    </source>
</evidence>
<name>A0A376ZU95_ECOLX</name>
<evidence type="ECO:0000313" key="2">
    <source>
        <dbReference type="Proteomes" id="UP000255543"/>
    </source>
</evidence>
<organism evidence="1 2">
    <name type="scientific">Escherichia coli</name>
    <dbReference type="NCBI Taxonomy" id="562"/>
    <lineage>
        <taxon>Bacteria</taxon>
        <taxon>Pseudomonadati</taxon>
        <taxon>Pseudomonadota</taxon>
        <taxon>Gammaproteobacteria</taxon>
        <taxon>Enterobacterales</taxon>
        <taxon>Enterobacteriaceae</taxon>
        <taxon>Escherichia</taxon>
    </lineage>
</organism>
<sequence>MQDVSEDAQLKNNTQLPFKEVKSGFTYFEKGDVLLAKITLVLKMEKDVIPLIYLLM</sequence>
<dbReference type="EMBL" id="UGEB01000001">
    <property type="protein sequence ID" value="STK81493.1"/>
    <property type="molecule type" value="Genomic_DNA"/>
</dbReference>
<protein>
    <submittedName>
        <fullName evidence="1">Uncharacterized protein</fullName>
    </submittedName>
</protein>
<reference evidence="1 2" key="1">
    <citation type="submission" date="2018-06" db="EMBL/GenBank/DDBJ databases">
        <authorList>
            <consortium name="Pathogen Informatics"/>
            <person name="Doyle S."/>
        </authorList>
    </citation>
    <scope>NUCLEOTIDE SEQUENCE [LARGE SCALE GENOMIC DNA]</scope>
    <source>
        <strain evidence="1 2">NCTC8179</strain>
    </source>
</reference>
<gene>
    <name evidence="1" type="ORF">NCTC8179_02774</name>
</gene>